<dbReference type="SUPFAM" id="SSF46785">
    <property type="entry name" value="Winged helix' DNA-binding domain"/>
    <property type="match status" value="1"/>
</dbReference>
<dbReference type="InterPro" id="IPR014757">
    <property type="entry name" value="Tscrpt_reg_IclR_C"/>
</dbReference>
<organism evidence="7 8">
    <name type="scientific">Tianweitania sediminis</name>
    <dbReference type="NCBI Taxonomy" id="1502156"/>
    <lineage>
        <taxon>Bacteria</taxon>
        <taxon>Pseudomonadati</taxon>
        <taxon>Pseudomonadota</taxon>
        <taxon>Alphaproteobacteria</taxon>
        <taxon>Hyphomicrobiales</taxon>
        <taxon>Phyllobacteriaceae</taxon>
        <taxon>Tianweitania</taxon>
    </lineage>
</organism>
<evidence type="ECO:0000256" key="1">
    <source>
        <dbReference type="ARBA" id="ARBA00023015"/>
    </source>
</evidence>
<dbReference type="Gene3D" id="1.10.10.10">
    <property type="entry name" value="Winged helix-like DNA-binding domain superfamily/Winged helix DNA-binding domain"/>
    <property type="match status" value="1"/>
</dbReference>
<dbReference type="Pfam" id="PF01614">
    <property type="entry name" value="IclR_C"/>
    <property type="match status" value="1"/>
</dbReference>
<dbReference type="InterPro" id="IPR036390">
    <property type="entry name" value="WH_DNA-bd_sf"/>
</dbReference>
<dbReference type="AlphaFoldDB" id="A0A8J7QWY1"/>
<evidence type="ECO:0000256" key="2">
    <source>
        <dbReference type="ARBA" id="ARBA00023125"/>
    </source>
</evidence>
<dbReference type="Pfam" id="PF09339">
    <property type="entry name" value="HTH_IclR"/>
    <property type="match status" value="1"/>
</dbReference>
<dbReference type="PANTHER" id="PTHR30136:SF39">
    <property type="entry name" value="TRANSCRIPTIONAL REGULATORY PROTEIN"/>
    <property type="match status" value="1"/>
</dbReference>
<protein>
    <submittedName>
        <fullName evidence="7">IclR family transcriptional regulator</fullName>
    </submittedName>
</protein>
<comment type="caution">
    <text evidence="7">The sequence shown here is derived from an EMBL/GenBank/DDBJ whole genome shotgun (WGS) entry which is preliminary data.</text>
</comment>
<evidence type="ECO:0000259" key="5">
    <source>
        <dbReference type="PROSITE" id="PS51077"/>
    </source>
</evidence>
<proteinExistence type="predicted"/>
<feature type="domain" description="HTH iclR-type" evidence="5">
    <location>
        <begin position="10"/>
        <end position="73"/>
    </location>
</feature>
<dbReference type="Gene3D" id="3.30.450.40">
    <property type="match status" value="1"/>
</dbReference>
<feature type="region of interest" description="Disordered" evidence="4">
    <location>
        <begin position="257"/>
        <end position="289"/>
    </location>
</feature>
<evidence type="ECO:0000313" key="8">
    <source>
        <dbReference type="Proteomes" id="UP000666240"/>
    </source>
</evidence>
<dbReference type="GO" id="GO:0045892">
    <property type="term" value="P:negative regulation of DNA-templated transcription"/>
    <property type="evidence" value="ECO:0007669"/>
    <property type="project" value="TreeGrafter"/>
</dbReference>
<dbReference type="PROSITE" id="PS51078">
    <property type="entry name" value="ICLR_ED"/>
    <property type="match status" value="1"/>
</dbReference>
<dbReference type="GO" id="GO:0003700">
    <property type="term" value="F:DNA-binding transcription factor activity"/>
    <property type="evidence" value="ECO:0007669"/>
    <property type="project" value="TreeGrafter"/>
</dbReference>
<dbReference type="PANTHER" id="PTHR30136">
    <property type="entry name" value="HELIX-TURN-HELIX TRANSCRIPTIONAL REGULATOR, ICLR FAMILY"/>
    <property type="match status" value="1"/>
</dbReference>
<dbReference type="InterPro" id="IPR029016">
    <property type="entry name" value="GAF-like_dom_sf"/>
</dbReference>
<feature type="compositionally biased region" description="Basic and acidic residues" evidence="4">
    <location>
        <begin position="257"/>
        <end position="266"/>
    </location>
</feature>
<dbReference type="InterPro" id="IPR005471">
    <property type="entry name" value="Tscrpt_reg_IclR_N"/>
</dbReference>
<sequence length="289" mass="31850">MAAERDITGSQSVDRALQVLSLVGRGPEQGLSLLEIVERSGFNKATTRRLLLALMRARMVSQDEVERRYFLGEEAYVLGVFAAPRFGLLEMAMESLTRLARQTSDACFLSIRRDTFSICLHREEGNYPIRSHALQKGFEHPLGVGAGSLAMLSTLPDGEVEDVLARNADYLAATFPMVTAADIRAAVQVTRRRGYALNPGVPFPNSWGLGVALRYPDGRLAGALSVAAIDSRMQEPRQSELSRLLREEAACVEAKLERAFDRDPPKGRAGHRANGHPTPRLNQPRRISL</sequence>
<gene>
    <name evidence="7" type="ORF">J5Y06_00460</name>
</gene>
<dbReference type="RefSeq" id="WP_209333159.1">
    <property type="nucleotide sequence ID" value="NZ_JAGIYY010000001.1"/>
</dbReference>
<keyword evidence="3" id="KW-0804">Transcription</keyword>
<dbReference type="EMBL" id="JAGIYY010000001">
    <property type="protein sequence ID" value="MBP0437120.1"/>
    <property type="molecule type" value="Genomic_DNA"/>
</dbReference>
<evidence type="ECO:0000313" key="7">
    <source>
        <dbReference type="EMBL" id="MBP0437120.1"/>
    </source>
</evidence>
<keyword evidence="2" id="KW-0238">DNA-binding</keyword>
<reference evidence="7" key="1">
    <citation type="submission" date="2021-03" db="EMBL/GenBank/DDBJ databases">
        <title>Genome sequencing and assembly of Tianweitania sediminis.</title>
        <authorList>
            <person name="Chhetri G."/>
        </authorList>
    </citation>
    <scope>NUCLEOTIDE SEQUENCE</scope>
    <source>
        <strain evidence="7">Z8</strain>
    </source>
</reference>
<dbReference type="SMART" id="SM00346">
    <property type="entry name" value="HTH_ICLR"/>
    <property type="match status" value="1"/>
</dbReference>
<name>A0A8J7QWY1_9HYPH</name>
<evidence type="ECO:0000259" key="6">
    <source>
        <dbReference type="PROSITE" id="PS51078"/>
    </source>
</evidence>
<keyword evidence="1" id="KW-0805">Transcription regulation</keyword>
<feature type="domain" description="IclR-ED" evidence="6">
    <location>
        <begin position="74"/>
        <end position="258"/>
    </location>
</feature>
<dbReference type="InterPro" id="IPR036388">
    <property type="entry name" value="WH-like_DNA-bd_sf"/>
</dbReference>
<dbReference type="Proteomes" id="UP000666240">
    <property type="component" value="Unassembled WGS sequence"/>
</dbReference>
<dbReference type="SUPFAM" id="SSF55781">
    <property type="entry name" value="GAF domain-like"/>
    <property type="match status" value="1"/>
</dbReference>
<keyword evidence="8" id="KW-1185">Reference proteome</keyword>
<evidence type="ECO:0000256" key="3">
    <source>
        <dbReference type="ARBA" id="ARBA00023163"/>
    </source>
</evidence>
<dbReference type="PROSITE" id="PS51077">
    <property type="entry name" value="HTH_ICLR"/>
    <property type="match status" value="1"/>
</dbReference>
<evidence type="ECO:0000256" key="4">
    <source>
        <dbReference type="SAM" id="MobiDB-lite"/>
    </source>
</evidence>
<dbReference type="GO" id="GO:0003677">
    <property type="term" value="F:DNA binding"/>
    <property type="evidence" value="ECO:0007669"/>
    <property type="project" value="UniProtKB-KW"/>
</dbReference>
<dbReference type="InterPro" id="IPR050707">
    <property type="entry name" value="HTH_MetabolicPath_Reg"/>
</dbReference>
<accession>A0A8J7QWY1</accession>